<dbReference type="GO" id="GO:0012505">
    <property type="term" value="C:endomembrane system"/>
    <property type="evidence" value="ECO:0007669"/>
    <property type="project" value="UniProtKB-SubCell"/>
</dbReference>
<evidence type="ECO:0000256" key="10">
    <source>
        <dbReference type="ARBA" id="ARBA00023136"/>
    </source>
</evidence>
<dbReference type="InterPro" id="IPR007866">
    <property type="entry name" value="TRIC_channel"/>
</dbReference>
<evidence type="ECO:0000256" key="5">
    <source>
        <dbReference type="ARBA" id="ARBA00022692"/>
    </source>
</evidence>
<comment type="similarity">
    <text evidence="2">Belongs to the TMEM38 family.</text>
</comment>
<evidence type="ECO:0000256" key="6">
    <source>
        <dbReference type="ARBA" id="ARBA00022826"/>
    </source>
</evidence>
<feature type="region of interest" description="Disordered" evidence="12">
    <location>
        <begin position="285"/>
        <end position="307"/>
    </location>
</feature>
<keyword evidence="9" id="KW-0406">Ion transport</keyword>
<evidence type="ECO:0000256" key="9">
    <source>
        <dbReference type="ARBA" id="ARBA00023065"/>
    </source>
</evidence>
<evidence type="ECO:0000256" key="8">
    <source>
        <dbReference type="ARBA" id="ARBA00022989"/>
    </source>
</evidence>
<gene>
    <name evidence="14" type="ORF">PSNMU_V1.4_AUG-EV-PASAV3_0116760</name>
</gene>
<feature type="transmembrane region" description="Helical" evidence="13">
    <location>
        <begin position="230"/>
        <end position="251"/>
    </location>
</feature>
<accession>A0A448ZR88</accession>
<keyword evidence="8 13" id="KW-1133">Transmembrane helix</keyword>
<protein>
    <submittedName>
        <fullName evidence="14">Uncharacterized protein</fullName>
    </submittedName>
</protein>
<keyword evidence="7" id="KW-0630">Potassium</keyword>
<name>A0A448ZR88_9STRA</name>
<feature type="compositionally biased region" description="Basic residues" evidence="12">
    <location>
        <begin position="295"/>
        <end position="307"/>
    </location>
</feature>
<dbReference type="AlphaFoldDB" id="A0A448ZR88"/>
<dbReference type="GO" id="GO:0016020">
    <property type="term" value="C:membrane"/>
    <property type="evidence" value="ECO:0007669"/>
    <property type="project" value="InterPro"/>
</dbReference>
<dbReference type="EMBL" id="CAACVS010000650">
    <property type="protein sequence ID" value="VEU44561.1"/>
    <property type="molecule type" value="Genomic_DNA"/>
</dbReference>
<evidence type="ECO:0000313" key="14">
    <source>
        <dbReference type="EMBL" id="VEU44561.1"/>
    </source>
</evidence>
<organism evidence="14 15">
    <name type="scientific">Pseudo-nitzschia multistriata</name>
    <dbReference type="NCBI Taxonomy" id="183589"/>
    <lineage>
        <taxon>Eukaryota</taxon>
        <taxon>Sar</taxon>
        <taxon>Stramenopiles</taxon>
        <taxon>Ochrophyta</taxon>
        <taxon>Bacillariophyta</taxon>
        <taxon>Bacillariophyceae</taxon>
        <taxon>Bacillariophycidae</taxon>
        <taxon>Bacillariales</taxon>
        <taxon>Bacillariaceae</taxon>
        <taxon>Pseudo-nitzschia</taxon>
    </lineage>
</organism>
<evidence type="ECO:0000256" key="7">
    <source>
        <dbReference type="ARBA" id="ARBA00022958"/>
    </source>
</evidence>
<keyword evidence="10 13" id="KW-0472">Membrane</keyword>
<feature type="transmembrane region" description="Helical" evidence="13">
    <location>
        <begin position="43"/>
        <end position="65"/>
    </location>
</feature>
<evidence type="ECO:0000256" key="1">
    <source>
        <dbReference type="ARBA" id="ARBA00004127"/>
    </source>
</evidence>
<evidence type="ECO:0000256" key="2">
    <source>
        <dbReference type="ARBA" id="ARBA00005766"/>
    </source>
</evidence>
<sequence>MDLIIDFLSGASPYHAELRTFGQAFMGALAVRSGVNKNKDLNWFHAFALTTIAAFGGGWFGFVWMGKPTSLITNGDVTLTLTAIAFVLLTYSPMDIGYRFGTLLPVKILLNSWAQLFRGLGMIGFINACAAEVAPSKYYPTPILGPVVYGTLLGNMGAFFLKGFHKHLEKDIPWAFQNEYVSSVSFRRVGLVVGLFYHLYTHDKVGSVGVALRSFVQSTGIQGTMTDKMFATIVVTAFMQVSGMMMLPEFYGPSFNLLLLPKRMLMGTPKTIDSAAIEKDLIAEEEKEQRNQATKSKKKKKKKTKTN</sequence>
<proteinExistence type="inferred from homology"/>
<dbReference type="OrthoDB" id="195817at2759"/>
<dbReference type="Pfam" id="PF05197">
    <property type="entry name" value="TRIC"/>
    <property type="match status" value="1"/>
</dbReference>
<evidence type="ECO:0000256" key="12">
    <source>
        <dbReference type="SAM" id="MobiDB-lite"/>
    </source>
</evidence>
<keyword evidence="11" id="KW-0407">Ion channel</keyword>
<evidence type="ECO:0000256" key="4">
    <source>
        <dbReference type="ARBA" id="ARBA00022538"/>
    </source>
</evidence>
<keyword evidence="3" id="KW-0813">Transport</keyword>
<evidence type="ECO:0000256" key="3">
    <source>
        <dbReference type="ARBA" id="ARBA00022448"/>
    </source>
</evidence>
<evidence type="ECO:0000256" key="13">
    <source>
        <dbReference type="SAM" id="Phobius"/>
    </source>
</evidence>
<dbReference type="GO" id="GO:0005267">
    <property type="term" value="F:potassium channel activity"/>
    <property type="evidence" value="ECO:0007669"/>
    <property type="project" value="UniProtKB-KW"/>
</dbReference>
<dbReference type="GO" id="GO:0042802">
    <property type="term" value="F:identical protein binding"/>
    <property type="evidence" value="ECO:0007669"/>
    <property type="project" value="InterPro"/>
</dbReference>
<evidence type="ECO:0000313" key="15">
    <source>
        <dbReference type="Proteomes" id="UP000291116"/>
    </source>
</evidence>
<keyword evidence="4" id="KW-0633">Potassium transport</keyword>
<keyword evidence="6" id="KW-0631">Potassium channel</keyword>
<reference evidence="14 15" key="1">
    <citation type="submission" date="2019-01" db="EMBL/GenBank/DDBJ databases">
        <authorList>
            <person name="Ferrante I. M."/>
        </authorList>
    </citation>
    <scope>NUCLEOTIDE SEQUENCE [LARGE SCALE GENOMIC DNA]</scope>
    <source>
        <strain evidence="14 15">B856</strain>
    </source>
</reference>
<keyword evidence="5 13" id="KW-0812">Transmembrane</keyword>
<feature type="transmembrane region" description="Helical" evidence="13">
    <location>
        <begin position="77"/>
        <end position="94"/>
    </location>
</feature>
<dbReference type="Proteomes" id="UP000291116">
    <property type="component" value="Unassembled WGS sequence"/>
</dbReference>
<feature type="transmembrane region" description="Helical" evidence="13">
    <location>
        <begin position="143"/>
        <end position="161"/>
    </location>
</feature>
<evidence type="ECO:0000256" key="11">
    <source>
        <dbReference type="ARBA" id="ARBA00023303"/>
    </source>
</evidence>
<keyword evidence="15" id="KW-1185">Reference proteome</keyword>
<comment type="subcellular location">
    <subcellularLocation>
        <location evidence="1">Endomembrane system</location>
        <topology evidence="1">Multi-pass membrane protein</topology>
    </subcellularLocation>
</comment>